<organism evidence="1">
    <name type="scientific">Podoviridae sp. ctsNK10</name>
    <dbReference type="NCBI Taxonomy" id="2826582"/>
    <lineage>
        <taxon>Viruses</taxon>
        <taxon>Duplodnaviria</taxon>
        <taxon>Heunggongvirae</taxon>
        <taxon>Uroviricota</taxon>
        <taxon>Caudoviricetes</taxon>
    </lineage>
</organism>
<accession>A0A8S5NKF8</accession>
<evidence type="ECO:0000313" key="1">
    <source>
        <dbReference type="EMBL" id="DAD95222.1"/>
    </source>
</evidence>
<name>A0A8S5NKF8_9CAUD</name>
<proteinExistence type="predicted"/>
<dbReference type="EMBL" id="BK015191">
    <property type="protein sequence ID" value="DAD95222.1"/>
    <property type="molecule type" value="Genomic_DNA"/>
</dbReference>
<protein>
    <submittedName>
        <fullName evidence="1">Uncharacterized protein</fullName>
    </submittedName>
</protein>
<reference evidence="1" key="1">
    <citation type="journal article" date="2021" name="Proc. Natl. Acad. Sci. U.S.A.">
        <title>A Catalog of Tens of Thousands of Viruses from Human Metagenomes Reveals Hidden Associations with Chronic Diseases.</title>
        <authorList>
            <person name="Tisza M.J."/>
            <person name="Buck C.B."/>
        </authorList>
    </citation>
    <scope>NUCLEOTIDE SEQUENCE</scope>
    <source>
        <strain evidence="1">CtsNK10</strain>
    </source>
</reference>
<sequence length="32" mass="3686">MKTYLKECLTNNESNCDVVDIKQNKEQLQNAA</sequence>